<keyword evidence="1" id="KW-1133">Transmembrane helix</keyword>
<evidence type="ECO:0000313" key="3">
    <source>
        <dbReference type="Proteomes" id="UP000266673"/>
    </source>
</evidence>
<comment type="caution">
    <text evidence="2">The sequence shown here is derived from an EMBL/GenBank/DDBJ whole genome shotgun (WGS) entry which is preliminary data.</text>
</comment>
<dbReference type="EMBL" id="QKWP01000063">
    <property type="protein sequence ID" value="RIB28527.1"/>
    <property type="molecule type" value="Genomic_DNA"/>
</dbReference>
<name>A0A397W4P3_9GLOM</name>
<protein>
    <submittedName>
        <fullName evidence="2">Uncharacterized protein</fullName>
    </submittedName>
</protein>
<gene>
    <name evidence="2" type="ORF">C2G38_2137307</name>
</gene>
<sequence>MASIIIRAQTVNPFSKGKPAGTQGFELYCIPELQEKGNSEILVNNNEDLEEKGIELNPEVVLDKLLTICLEALKWLPGFENPKPESNSPLKIINGENDLGHTYEISNLGYCYQNETRNKKDNHEAFVHYGKLDDREDVTEMSNDNKIIGEIKVVEKTSKMDHVNKPFESSLKNDIDVEKETTWNYQKTAEMDRKRKMEKLEKMNPKEKIMDSNALDESDCKTLVEDNDGMNEGNNDNKFELPLEGDALNFVCEEWIEKVNKWIEKVNEFQKVTSGINGPTKKKLTKEMSVIEIKFENNNMWFENQFDGSMVKIKESVNKSIVVAHRIDSNKEKEIGKEIVFPIFSVYAVFLSIIACLTCYHIKRAVAENFVALRLCGNTFNVMGLKLLFL</sequence>
<reference evidence="2 3" key="1">
    <citation type="submission" date="2018-06" db="EMBL/GenBank/DDBJ databases">
        <title>Comparative genomics reveals the genomic features of Rhizophagus irregularis, R. cerebriforme, R. diaphanum and Gigaspora rosea, and their symbiotic lifestyle signature.</title>
        <authorList>
            <person name="Morin E."/>
            <person name="San Clemente H."/>
            <person name="Chen E.C.H."/>
            <person name="De La Providencia I."/>
            <person name="Hainaut M."/>
            <person name="Kuo A."/>
            <person name="Kohler A."/>
            <person name="Murat C."/>
            <person name="Tang N."/>
            <person name="Roy S."/>
            <person name="Loubradou J."/>
            <person name="Henrissat B."/>
            <person name="Grigoriev I.V."/>
            <person name="Corradi N."/>
            <person name="Roux C."/>
            <person name="Martin F.M."/>
        </authorList>
    </citation>
    <scope>NUCLEOTIDE SEQUENCE [LARGE SCALE GENOMIC DNA]</scope>
    <source>
        <strain evidence="2 3">DAOM 194757</strain>
    </source>
</reference>
<dbReference type="AlphaFoldDB" id="A0A397W4P3"/>
<keyword evidence="1" id="KW-0812">Transmembrane</keyword>
<keyword evidence="3" id="KW-1185">Reference proteome</keyword>
<evidence type="ECO:0000313" key="2">
    <source>
        <dbReference type="EMBL" id="RIB28527.1"/>
    </source>
</evidence>
<accession>A0A397W4P3</accession>
<keyword evidence="1" id="KW-0472">Membrane</keyword>
<dbReference type="Proteomes" id="UP000266673">
    <property type="component" value="Unassembled WGS sequence"/>
</dbReference>
<evidence type="ECO:0000256" key="1">
    <source>
        <dbReference type="SAM" id="Phobius"/>
    </source>
</evidence>
<organism evidence="2 3">
    <name type="scientific">Gigaspora rosea</name>
    <dbReference type="NCBI Taxonomy" id="44941"/>
    <lineage>
        <taxon>Eukaryota</taxon>
        <taxon>Fungi</taxon>
        <taxon>Fungi incertae sedis</taxon>
        <taxon>Mucoromycota</taxon>
        <taxon>Glomeromycotina</taxon>
        <taxon>Glomeromycetes</taxon>
        <taxon>Diversisporales</taxon>
        <taxon>Gigasporaceae</taxon>
        <taxon>Gigaspora</taxon>
    </lineage>
</organism>
<proteinExistence type="predicted"/>
<feature type="transmembrane region" description="Helical" evidence="1">
    <location>
        <begin position="339"/>
        <end position="360"/>
    </location>
</feature>